<dbReference type="AlphaFoldDB" id="A0A0M8MYZ5"/>
<protein>
    <submittedName>
        <fullName evidence="1">Uncharacterized protein</fullName>
    </submittedName>
</protein>
<name>A0A0M8MYZ5_9BASI</name>
<evidence type="ECO:0000313" key="1">
    <source>
        <dbReference type="EMBL" id="KOS16550.1"/>
    </source>
</evidence>
<dbReference type="RefSeq" id="XP_017994182.1">
    <property type="nucleotide sequence ID" value="XM_018137482.1"/>
</dbReference>
<evidence type="ECO:0000313" key="2">
    <source>
        <dbReference type="Proteomes" id="UP000037751"/>
    </source>
</evidence>
<sequence length="309" mass="33607">MPLPASLRTLLNAPKYAARVSSTSSSVMVPAGLGGLPRDPPRAPLLRELFDRLATDSKAHGVGWGEWLTLSTATMFALNSPGSLKAMHAYVMQDQGELRPLAERVDRACLMREAGLKCLGLIGTPKTINNLAALRAMVDADEALAEAMPTEARRDIQPQQWAKVVQAGSDLFDDIYAKQSQKLRGVMAHSHPDLTPYILQCEYGPLFAPPPMFLGTSEPSWEVNRLRMSLVAIASLHAQGGVAPQVVSHIYGLLRARPSIEQIEGPSQRGLEFLTSEAGAEWAIRMINEICRVVDGSDDADRAPWPAHL</sequence>
<dbReference type="OrthoDB" id="5392202at2759"/>
<dbReference type="InterPro" id="IPR052999">
    <property type="entry name" value="PTS1_Protein"/>
</dbReference>
<organism evidence="1 2">
    <name type="scientific">Malassezia pachydermatis</name>
    <dbReference type="NCBI Taxonomy" id="77020"/>
    <lineage>
        <taxon>Eukaryota</taxon>
        <taxon>Fungi</taxon>
        <taxon>Dikarya</taxon>
        <taxon>Basidiomycota</taxon>
        <taxon>Ustilaginomycotina</taxon>
        <taxon>Malasseziomycetes</taxon>
        <taxon>Malasseziales</taxon>
        <taxon>Malasseziaceae</taxon>
        <taxon>Malassezia</taxon>
    </lineage>
</organism>
<dbReference type="InterPro" id="IPR029032">
    <property type="entry name" value="AhpD-like"/>
</dbReference>
<reference evidence="1 2" key="1">
    <citation type="submission" date="2015-07" db="EMBL/GenBank/DDBJ databases">
        <title>Draft Genome Sequence of Malassezia furfur CBS1878 and Malassezia pachydermatis CBS1879.</title>
        <authorList>
            <person name="Triana S."/>
            <person name="Ohm R."/>
            <person name="Gonzalez A."/>
            <person name="DeCock H."/>
            <person name="Restrepo S."/>
            <person name="Celis A."/>
        </authorList>
    </citation>
    <scope>NUCLEOTIDE SEQUENCE [LARGE SCALE GENOMIC DNA]</scope>
    <source>
        <strain evidence="1 2">CBS 1879</strain>
    </source>
</reference>
<dbReference type="EMBL" id="LGAV01000001">
    <property type="protein sequence ID" value="KOS16550.1"/>
    <property type="molecule type" value="Genomic_DNA"/>
</dbReference>
<dbReference type="PANTHER" id="PTHR28180:SF2">
    <property type="entry name" value="PEROXISOMAL PROTEIN 2"/>
    <property type="match status" value="1"/>
</dbReference>
<dbReference type="GeneID" id="28729358"/>
<dbReference type="VEuPathDB" id="FungiDB:Malapachy_3001"/>
<keyword evidence="2" id="KW-1185">Reference proteome</keyword>
<proteinExistence type="predicted"/>
<dbReference type="Gene3D" id="1.20.1290.10">
    <property type="entry name" value="AhpD-like"/>
    <property type="match status" value="1"/>
</dbReference>
<gene>
    <name evidence="1" type="ORF">Malapachy_3001</name>
</gene>
<comment type="caution">
    <text evidence="1">The sequence shown here is derived from an EMBL/GenBank/DDBJ whole genome shotgun (WGS) entry which is preliminary data.</text>
</comment>
<dbReference type="SUPFAM" id="SSF69118">
    <property type="entry name" value="AhpD-like"/>
    <property type="match status" value="1"/>
</dbReference>
<dbReference type="STRING" id="77020.A0A0M8MYZ5"/>
<dbReference type="Proteomes" id="UP000037751">
    <property type="component" value="Unassembled WGS sequence"/>
</dbReference>
<dbReference type="PANTHER" id="PTHR28180">
    <property type="entry name" value="CONSERVED MITOCHONDRIAL PROTEIN-RELATED"/>
    <property type="match status" value="1"/>
</dbReference>
<accession>A0A0M8MYZ5</accession>